<proteinExistence type="predicted"/>
<keyword evidence="3" id="KW-1185">Reference proteome</keyword>
<name>A0ABN9R7R7_9DINO</name>
<keyword evidence="1" id="KW-0812">Transmembrane</keyword>
<dbReference type="EMBL" id="CAUYUJ010005780">
    <property type="protein sequence ID" value="CAK0814920.1"/>
    <property type="molecule type" value="Genomic_DNA"/>
</dbReference>
<feature type="transmembrane region" description="Helical" evidence="1">
    <location>
        <begin position="21"/>
        <end position="41"/>
    </location>
</feature>
<organism evidence="2 3">
    <name type="scientific">Prorocentrum cordatum</name>
    <dbReference type="NCBI Taxonomy" id="2364126"/>
    <lineage>
        <taxon>Eukaryota</taxon>
        <taxon>Sar</taxon>
        <taxon>Alveolata</taxon>
        <taxon>Dinophyceae</taxon>
        <taxon>Prorocentrales</taxon>
        <taxon>Prorocentraceae</taxon>
        <taxon>Prorocentrum</taxon>
    </lineage>
</organism>
<evidence type="ECO:0000313" key="2">
    <source>
        <dbReference type="EMBL" id="CAK0814920.1"/>
    </source>
</evidence>
<dbReference type="PROSITE" id="PS51257">
    <property type="entry name" value="PROKAR_LIPOPROTEIN"/>
    <property type="match status" value="1"/>
</dbReference>
<keyword evidence="1" id="KW-1133">Transmembrane helix</keyword>
<comment type="caution">
    <text evidence="2">The sequence shown here is derived from an EMBL/GenBank/DDBJ whole genome shotgun (WGS) entry which is preliminary data.</text>
</comment>
<evidence type="ECO:0000256" key="1">
    <source>
        <dbReference type="SAM" id="Phobius"/>
    </source>
</evidence>
<keyword evidence="1" id="KW-0472">Membrane</keyword>
<gene>
    <name evidence="2" type="ORF">PCOR1329_LOCUS18402</name>
</gene>
<accession>A0ABN9R7R7</accession>
<dbReference type="Proteomes" id="UP001189429">
    <property type="component" value="Unassembled WGS sequence"/>
</dbReference>
<evidence type="ECO:0000313" key="3">
    <source>
        <dbReference type="Proteomes" id="UP001189429"/>
    </source>
</evidence>
<sequence length="346" mass="38645">MTRRCPESLILENARKGFVGHGGLVACGFALMFFIGTTRVAPSTPSRERETYQYPWPRGPIPRAATPWTRRAFFADAPNGTYLSMPPRIYWMAHGIRTVRAWEWMRSPLVILDPSGKETSAPPQRLIPLTSYQPETCLHPYDCHHLVSMPISRTSSVSQREPSRYRKLGLSILGIGISKFEAGQHLQACPRRARRPRWRRRGARLQLQRRPAGRVGGRAADARRCRGPSLLSSAWRGVANSSGSYSNLDSELLKAEQDDGPGTYRVISAGPRLKALPVSKDYDRTSAKVGEVVVQQEVKVLQVAPELNDGRRRARIADPAGWITLLATKKNVRFAVKQPDFLAVKG</sequence>
<protein>
    <submittedName>
        <fullName evidence="2">Uncharacterized protein</fullName>
    </submittedName>
</protein>
<reference evidence="2" key="1">
    <citation type="submission" date="2023-10" db="EMBL/GenBank/DDBJ databases">
        <authorList>
            <person name="Chen Y."/>
            <person name="Shah S."/>
            <person name="Dougan E. K."/>
            <person name="Thang M."/>
            <person name="Chan C."/>
        </authorList>
    </citation>
    <scope>NUCLEOTIDE SEQUENCE [LARGE SCALE GENOMIC DNA]</scope>
</reference>